<dbReference type="InterPro" id="IPR036086">
    <property type="entry name" value="ParB/Sulfiredoxin_sf"/>
</dbReference>
<dbReference type="AlphaFoldDB" id="A0A9D5JUY0"/>
<protein>
    <submittedName>
        <fullName evidence="2">Transcriptional regulator</fullName>
    </submittedName>
</protein>
<dbReference type="CDD" id="cd16387">
    <property type="entry name" value="ParB_N_Srx"/>
    <property type="match status" value="1"/>
</dbReference>
<dbReference type="Proteomes" id="UP000649604">
    <property type="component" value="Unassembled WGS sequence"/>
</dbReference>
<dbReference type="Gene3D" id="3.90.1530.10">
    <property type="entry name" value="Conserved hypothetical protein from pyrococcus furiosus pfu- 392566-001, ParB domain"/>
    <property type="match status" value="1"/>
</dbReference>
<organism evidence="2 3">
    <name type="scientific">candidate division KSB3 bacterium</name>
    <dbReference type="NCBI Taxonomy" id="2044937"/>
    <lineage>
        <taxon>Bacteria</taxon>
        <taxon>candidate division KSB3</taxon>
    </lineage>
</organism>
<evidence type="ECO:0000313" key="2">
    <source>
        <dbReference type="EMBL" id="MBD3324743.1"/>
    </source>
</evidence>
<dbReference type="Pfam" id="PF01037">
    <property type="entry name" value="AsnC_trans_reg"/>
    <property type="match status" value="1"/>
</dbReference>
<sequence length="303" mass="35364">YQDFDTTFRLRQHVSSEKFDRVKDLLQGGVPLPPVKLYQIKGDYYVLDGNHRVAAAKALGYEDIEADIIEFLPSAKTLENLLYREKADFMEQTKLPCPLELTEIGQYAYLLKQIQTHQEFLAQAHSAPVSFEQAAADWYETIYQPLLRLIQRGRLLASFPRRTPADLYTYISSHQWQKQQSRQFGKEIDHLIPNDMEEFRATMQTKDEEEYPEMQREITVFVLMNIEARRESRIMEKLFNFREVRELHSVHGNVDLIAKVVLTRDLLASDAETISNYVTRIRQIPGVINTQTLIPGRSMIKDH</sequence>
<feature type="non-terminal residue" evidence="2">
    <location>
        <position position="1"/>
    </location>
</feature>
<dbReference type="InterPro" id="IPR019887">
    <property type="entry name" value="Tscrpt_reg_AsnC/Lrp_C"/>
</dbReference>
<comment type="caution">
    <text evidence="2">The sequence shown here is derived from an EMBL/GenBank/DDBJ whole genome shotgun (WGS) entry which is preliminary data.</text>
</comment>
<evidence type="ECO:0000313" key="3">
    <source>
        <dbReference type="Proteomes" id="UP000649604"/>
    </source>
</evidence>
<dbReference type="InterPro" id="IPR011008">
    <property type="entry name" value="Dimeric_a/b-barrel"/>
</dbReference>
<dbReference type="SUPFAM" id="SSF110849">
    <property type="entry name" value="ParB/Sulfiredoxin"/>
    <property type="match status" value="1"/>
</dbReference>
<name>A0A9D5JUY0_9BACT</name>
<accession>A0A9D5JUY0</accession>
<feature type="domain" description="Transcription regulator AsnC/Lrp ligand binding" evidence="1">
    <location>
        <begin position="224"/>
        <end position="294"/>
    </location>
</feature>
<dbReference type="EMBL" id="WJJP01000288">
    <property type="protein sequence ID" value="MBD3324743.1"/>
    <property type="molecule type" value="Genomic_DNA"/>
</dbReference>
<gene>
    <name evidence="2" type="ORF">GF339_09170</name>
</gene>
<proteinExistence type="predicted"/>
<dbReference type="SUPFAM" id="SSF54909">
    <property type="entry name" value="Dimeric alpha+beta barrel"/>
    <property type="match status" value="1"/>
</dbReference>
<evidence type="ECO:0000259" key="1">
    <source>
        <dbReference type="Pfam" id="PF01037"/>
    </source>
</evidence>
<reference evidence="2" key="1">
    <citation type="submission" date="2019-11" db="EMBL/GenBank/DDBJ databases">
        <title>Microbial mats filling the niche in hypersaline microbial mats.</title>
        <authorList>
            <person name="Wong H.L."/>
            <person name="Macleod F.I."/>
            <person name="White R.A. III"/>
            <person name="Burns B.P."/>
        </authorList>
    </citation>
    <scope>NUCLEOTIDE SEQUENCE</scope>
    <source>
        <strain evidence="2">Rbin_158</strain>
    </source>
</reference>
<dbReference type="Gene3D" id="3.30.70.920">
    <property type="match status" value="1"/>
</dbReference>